<dbReference type="EMBL" id="JAIGYQ010000009">
    <property type="protein sequence ID" value="MBX7491141.1"/>
    <property type="molecule type" value="Genomic_DNA"/>
</dbReference>
<dbReference type="RefSeq" id="WP_221532411.1">
    <property type="nucleotide sequence ID" value="NZ_JAIGYP010000009.1"/>
</dbReference>
<keyword evidence="1" id="KW-1133">Transmembrane helix</keyword>
<comment type="caution">
    <text evidence="2">The sequence shown here is derived from an EMBL/GenBank/DDBJ whole genome shotgun (WGS) entry which is preliminary data.</text>
</comment>
<evidence type="ECO:0000256" key="1">
    <source>
        <dbReference type="SAM" id="Phobius"/>
    </source>
</evidence>
<reference evidence="2 3" key="1">
    <citation type="submission" date="2021-08" db="EMBL/GenBank/DDBJ databases">
        <title>Helicobacter spp. isolated from feces of Anatolian Ground Squirrel (Spermophilus xanthoprymnus) in Turkey.</title>
        <authorList>
            <person name="Aydin F."/>
            <person name="Abay S."/>
            <person name="Kayman T."/>
            <person name="Karakaya E."/>
            <person name="Saticioglu I.B."/>
        </authorList>
    </citation>
    <scope>NUCLEOTIDE SEQUENCE [LARGE SCALE GENOMIC DNA]</scope>
    <source>
        <strain evidence="2 3">Faydin-H70</strain>
    </source>
</reference>
<protein>
    <recommendedName>
        <fullName evidence="4">Type II secretion system protein</fullName>
    </recommendedName>
</protein>
<proteinExistence type="predicted"/>
<evidence type="ECO:0008006" key="4">
    <source>
        <dbReference type="Google" id="ProtNLM"/>
    </source>
</evidence>
<keyword evidence="1" id="KW-0812">Transmembrane</keyword>
<name>A0ABS7JP05_9HELI</name>
<dbReference type="Proteomes" id="UP000700059">
    <property type="component" value="Unassembled WGS sequence"/>
</dbReference>
<sequence length="268" mass="30032">MPKNLKRSAFTLLEVLLAILLLGVFGIFSAKLLLGIYQNYSLKSQSFQKQLKAQNALLQIKRLLENAQLKSLQILSNPSGAQISTTPKNLIGESLIFYEKLEHFSLHGDFAIPCFHGIFNPKSVQVKNNTLTLDFLKLSQPSSANTTCDFKIPKTALLITEEFIAPQDFYNPNFQGKILALNTDSITLELPSTLRLQPLTKISPQLYFLNSPTLLHFSNSIILEQNGNKTLLLENLSHFSLKSHHLGLYAHLCLEKDSYCASTIIVEL</sequence>
<organism evidence="2 3">
    <name type="scientific">Helicobacter turcicus</name>
    <dbReference type="NCBI Taxonomy" id="2867412"/>
    <lineage>
        <taxon>Bacteria</taxon>
        <taxon>Pseudomonadati</taxon>
        <taxon>Campylobacterota</taxon>
        <taxon>Epsilonproteobacteria</taxon>
        <taxon>Campylobacterales</taxon>
        <taxon>Helicobacteraceae</taxon>
        <taxon>Helicobacter</taxon>
    </lineage>
</organism>
<evidence type="ECO:0000313" key="3">
    <source>
        <dbReference type="Proteomes" id="UP000700059"/>
    </source>
</evidence>
<keyword evidence="3" id="KW-1185">Reference proteome</keyword>
<evidence type="ECO:0000313" key="2">
    <source>
        <dbReference type="EMBL" id="MBX7491141.1"/>
    </source>
</evidence>
<accession>A0ABS7JP05</accession>
<keyword evidence="1" id="KW-0472">Membrane</keyword>
<gene>
    <name evidence="2" type="ORF">K4G57_06660</name>
</gene>
<feature type="transmembrane region" description="Helical" evidence="1">
    <location>
        <begin position="12"/>
        <end position="37"/>
    </location>
</feature>